<feature type="transmembrane region" description="Helical" evidence="1">
    <location>
        <begin position="123"/>
        <end position="149"/>
    </location>
</feature>
<dbReference type="AlphaFoldDB" id="A0A964TCF1"/>
<dbReference type="InterPro" id="IPR053170">
    <property type="entry name" value="Transcription_regulator"/>
</dbReference>
<keyword evidence="3" id="KW-1185">Reference proteome</keyword>
<protein>
    <submittedName>
        <fullName evidence="2">Metal-dependent hydrolase</fullName>
    </submittedName>
</protein>
<sequence>MDSLTQIVLGAAVGEATLGKKVGNKALLYGAIAGTIPDLDILANIFTDTITAIEFHRGFSHSIVFSMLFAPILGWTVNKLERKSNLGWKPWAKLFFWGLFTHPLLDSFTTWGTQLFWPFKARLAFNSIFVIDPLYTLPFLVLTVMVLFYTRDSNTRRRLNTAGLTISTSYLLLTLVIKEVVNNKFERALNDQNIAFSNISTRPAPMTTLLWNANIETPENYLIADYSFFDSAPIHFTVYPKNREAAANIMKYPNVQRLMNIAEGWFILEQKKGQWYFYDLRFGLIPRKNQPPFFAFSYLLKKVNGRITASETPKTGRDANYLLSVLWERIQGKS</sequence>
<evidence type="ECO:0000313" key="3">
    <source>
        <dbReference type="Proteomes" id="UP000667650"/>
    </source>
</evidence>
<evidence type="ECO:0000313" key="2">
    <source>
        <dbReference type="EMBL" id="NAY90931.1"/>
    </source>
</evidence>
<gene>
    <name evidence="2" type="ORF">GTQ34_03280</name>
</gene>
<dbReference type="RefSeq" id="WP_166522324.1">
    <property type="nucleotide sequence ID" value="NZ_JAAABI010000001.1"/>
</dbReference>
<dbReference type="Pfam" id="PF04307">
    <property type="entry name" value="YdjM"/>
    <property type="match status" value="1"/>
</dbReference>
<feature type="transmembrane region" description="Helical" evidence="1">
    <location>
        <begin position="58"/>
        <end position="78"/>
    </location>
</feature>
<organism evidence="2 3">
    <name type="scientific">Flagellimonas ochracea</name>
    <dbReference type="NCBI Taxonomy" id="2696472"/>
    <lineage>
        <taxon>Bacteria</taxon>
        <taxon>Pseudomonadati</taxon>
        <taxon>Bacteroidota</taxon>
        <taxon>Flavobacteriia</taxon>
        <taxon>Flavobacteriales</taxon>
        <taxon>Flavobacteriaceae</taxon>
        <taxon>Flagellimonas</taxon>
    </lineage>
</organism>
<accession>A0A964TCF1</accession>
<proteinExistence type="predicted"/>
<keyword evidence="1" id="KW-0812">Transmembrane</keyword>
<comment type="caution">
    <text evidence="2">The sequence shown here is derived from an EMBL/GenBank/DDBJ whole genome shotgun (WGS) entry which is preliminary data.</text>
</comment>
<dbReference type="EMBL" id="JAAABI010000001">
    <property type="protein sequence ID" value="NAY90931.1"/>
    <property type="molecule type" value="Genomic_DNA"/>
</dbReference>
<feature type="transmembrane region" description="Helical" evidence="1">
    <location>
        <begin position="90"/>
        <end position="111"/>
    </location>
</feature>
<evidence type="ECO:0000256" key="1">
    <source>
        <dbReference type="SAM" id="Phobius"/>
    </source>
</evidence>
<dbReference type="PANTHER" id="PTHR40031:SF1">
    <property type="entry name" value="MEMBRANE-BOUND METAL-DEPENDENT HYDROLASE"/>
    <property type="match status" value="1"/>
</dbReference>
<dbReference type="PANTHER" id="PTHR40031">
    <property type="entry name" value="HYPOTHETICAL MEMBRANE SPANNING PROTEIN"/>
    <property type="match status" value="1"/>
</dbReference>
<dbReference type="InterPro" id="IPR007404">
    <property type="entry name" value="YdjM-like"/>
</dbReference>
<dbReference type="Proteomes" id="UP000667650">
    <property type="component" value="Unassembled WGS sequence"/>
</dbReference>
<keyword evidence="1" id="KW-0472">Membrane</keyword>
<dbReference type="GO" id="GO:0016787">
    <property type="term" value="F:hydrolase activity"/>
    <property type="evidence" value="ECO:0007669"/>
    <property type="project" value="UniProtKB-KW"/>
</dbReference>
<reference evidence="2" key="1">
    <citation type="submission" date="2020-01" db="EMBL/GenBank/DDBJ databases">
        <title>Muricauda ochracea sp. nov., isolated from a tidal flat of Garorim bay in Korea.</title>
        <authorList>
            <person name="Kim D."/>
            <person name="Yoo Y."/>
            <person name="Kim J.-J."/>
        </authorList>
    </citation>
    <scope>NUCLEOTIDE SEQUENCE</scope>
    <source>
        <strain evidence="2">JGD-17</strain>
    </source>
</reference>
<name>A0A964TCF1_9FLAO</name>
<keyword evidence="2" id="KW-0378">Hydrolase</keyword>
<keyword evidence="1" id="KW-1133">Transmembrane helix</keyword>